<protein>
    <submittedName>
        <fullName evidence="1">Uncharacterized protein</fullName>
    </submittedName>
</protein>
<proteinExistence type="predicted"/>
<evidence type="ECO:0000313" key="2">
    <source>
        <dbReference type="Proteomes" id="UP000003773"/>
    </source>
</evidence>
<organism evidence="1 2">
    <name type="scientific">Bifidobacterium adolescentis L2-32</name>
    <dbReference type="NCBI Taxonomy" id="411481"/>
    <lineage>
        <taxon>Bacteria</taxon>
        <taxon>Bacillati</taxon>
        <taxon>Actinomycetota</taxon>
        <taxon>Actinomycetes</taxon>
        <taxon>Bifidobacteriales</taxon>
        <taxon>Bifidobacteriaceae</taxon>
        <taxon>Bifidobacterium</taxon>
    </lineage>
</organism>
<reference evidence="1 2" key="1">
    <citation type="submission" date="2007-04" db="EMBL/GenBank/DDBJ databases">
        <authorList>
            <person name="Fulton L."/>
            <person name="Clifton S."/>
            <person name="Fulton B."/>
            <person name="Xu J."/>
            <person name="Minx P."/>
            <person name="Pepin K.H."/>
            <person name="Johnson M."/>
            <person name="Thiruvilangam P."/>
            <person name="Bhonagiri V."/>
            <person name="Nash W.E."/>
            <person name="Mardis E.R."/>
            <person name="Wilson R.K."/>
        </authorList>
    </citation>
    <scope>NUCLEOTIDE SEQUENCE [LARGE SCALE GENOMIC DNA]</scope>
    <source>
        <strain evidence="1 2">L2-32</strain>
    </source>
</reference>
<dbReference type="Proteomes" id="UP000003773">
    <property type="component" value="Unassembled WGS sequence"/>
</dbReference>
<dbReference type="RefSeq" id="WP_003809622.1">
    <property type="nucleotide sequence ID" value="NZ_DS264455.1"/>
</dbReference>
<name>A7A6A9_BIFAD</name>
<accession>A7A6A9</accession>
<sequence>MQRINYFTNPNFTGPFADINISGEAKASYNANTKQLNIYGNNGGYGFNLTVPKNAALVFACFLWTEHDKNPNPLTVYSLESSDNKIIASATVSQNANDLLLRFNSTDSGRIRVEFYPNGSAANIANPILELADTYDKAVGGGLPSFFTGDTMPRD</sequence>
<dbReference type="HOGENOM" id="CLU_1692086_0_0_11"/>
<reference evidence="1 2" key="2">
    <citation type="submission" date="2007-05" db="EMBL/GenBank/DDBJ databases">
        <title>Draft genome sequence of Bifidobacterium adolescentis (L2-32).</title>
        <authorList>
            <person name="Sudarsanam P."/>
            <person name="Ley R."/>
            <person name="Guruge J."/>
            <person name="Turnbaugh P.J."/>
            <person name="Mahowald M."/>
            <person name="Liep D."/>
            <person name="Gordon J."/>
        </authorList>
    </citation>
    <scope>NUCLEOTIDE SEQUENCE [LARGE SCALE GENOMIC DNA]</scope>
    <source>
        <strain evidence="1 2">L2-32</strain>
    </source>
</reference>
<evidence type="ECO:0000313" key="1">
    <source>
        <dbReference type="EMBL" id="EDN83097.1"/>
    </source>
</evidence>
<dbReference type="AlphaFoldDB" id="A7A6A9"/>
<comment type="caution">
    <text evidence="1">The sequence shown here is derived from an EMBL/GenBank/DDBJ whole genome shotgun (WGS) entry which is preliminary data.</text>
</comment>
<gene>
    <name evidence="1" type="ORF">BIFADO_01389</name>
</gene>
<dbReference type="EMBL" id="AAXD02000028">
    <property type="protein sequence ID" value="EDN83097.1"/>
    <property type="molecule type" value="Genomic_DNA"/>
</dbReference>